<evidence type="ECO:0000313" key="3">
    <source>
        <dbReference type="Proteomes" id="UP000807469"/>
    </source>
</evidence>
<gene>
    <name evidence="2" type="ORF">BDN70DRAFT_985432</name>
</gene>
<dbReference type="InterPro" id="IPR046522">
    <property type="entry name" value="DUF6699"/>
</dbReference>
<protein>
    <recommendedName>
        <fullName evidence="1">DUF6699 domain-containing protein</fullName>
    </recommendedName>
</protein>
<dbReference type="Pfam" id="PF20415">
    <property type="entry name" value="DUF6699"/>
    <property type="match status" value="1"/>
</dbReference>
<evidence type="ECO:0000259" key="1">
    <source>
        <dbReference type="Pfam" id="PF20415"/>
    </source>
</evidence>
<proteinExistence type="predicted"/>
<accession>A0A9P6CL69</accession>
<dbReference type="AlphaFoldDB" id="A0A9P6CL69"/>
<evidence type="ECO:0000313" key="2">
    <source>
        <dbReference type="EMBL" id="KAF9470332.1"/>
    </source>
</evidence>
<reference evidence="2" key="1">
    <citation type="submission" date="2020-11" db="EMBL/GenBank/DDBJ databases">
        <authorList>
            <consortium name="DOE Joint Genome Institute"/>
            <person name="Ahrendt S."/>
            <person name="Riley R."/>
            <person name="Andreopoulos W."/>
            <person name="Labutti K."/>
            <person name="Pangilinan J."/>
            <person name="Ruiz-Duenas F.J."/>
            <person name="Barrasa J.M."/>
            <person name="Sanchez-Garcia M."/>
            <person name="Camarero S."/>
            <person name="Miyauchi S."/>
            <person name="Serrano A."/>
            <person name="Linde D."/>
            <person name="Babiker R."/>
            <person name="Drula E."/>
            <person name="Ayuso-Fernandez I."/>
            <person name="Pacheco R."/>
            <person name="Padilla G."/>
            <person name="Ferreira P."/>
            <person name="Barriuso J."/>
            <person name="Kellner H."/>
            <person name="Castanera R."/>
            <person name="Alfaro M."/>
            <person name="Ramirez L."/>
            <person name="Pisabarro A.G."/>
            <person name="Kuo A."/>
            <person name="Tritt A."/>
            <person name="Lipzen A."/>
            <person name="He G."/>
            <person name="Yan M."/>
            <person name="Ng V."/>
            <person name="Cullen D."/>
            <person name="Martin F."/>
            <person name="Rosso M.-N."/>
            <person name="Henrissat B."/>
            <person name="Hibbett D."/>
            <person name="Martinez A.T."/>
            <person name="Grigoriev I.V."/>
        </authorList>
    </citation>
    <scope>NUCLEOTIDE SEQUENCE</scope>
    <source>
        <strain evidence="2">CIRM-BRFM 674</strain>
    </source>
</reference>
<sequence>MRGNLARSSYNSRAITPAGQRQDVLGVNAFAVESNSVNNSHLLNQGWRRHIEIPNVSERVQHVPYSGHQYNDMHEASVRMSNEHPRCTPNAYIGRPPPLSPVVPIPLPPLSPTIPVQIHPLITYRVHHSNVNSPICWNISLPPSTARLAAALDSAPSWPWWREVAVRPNSLPSMTIRVQGIQRPIVVFPDEIGHPINILDVMDAIYNVICTSVVASNSGDSSTTHLIFGPPNYGNQAVDRINAVPSDEIHRQFRGQVWWAGLRASTDEVDVWILQLQGRRRGGRH</sequence>
<comment type="caution">
    <text evidence="2">The sequence shown here is derived from an EMBL/GenBank/DDBJ whole genome shotgun (WGS) entry which is preliminary data.</text>
</comment>
<organism evidence="2 3">
    <name type="scientific">Pholiota conissans</name>
    <dbReference type="NCBI Taxonomy" id="109636"/>
    <lineage>
        <taxon>Eukaryota</taxon>
        <taxon>Fungi</taxon>
        <taxon>Dikarya</taxon>
        <taxon>Basidiomycota</taxon>
        <taxon>Agaricomycotina</taxon>
        <taxon>Agaricomycetes</taxon>
        <taxon>Agaricomycetidae</taxon>
        <taxon>Agaricales</taxon>
        <taxon>Agaricineae</taxon>
        <taxon>Strophariaceae</taxon>
        <taxon>Pholiota</taxon>
    </lineage>
</organism>
<keyword evidence="3" id="KW-1185">Reference proteome</keyword>
<dbReference type="OrthoDB" id="3172906at2759"/>
<dbReference type="EMBL" id="MU156063">
    <property type="protein sequence ID" value="KAF9470332.1"/>
    <property type="molecule type" value="Genomic_DNA"/>
</dbReference>
<name>A0A9P6CL69_9AGAR</name>
<feature type="domain" description="DUF6699" evidence="1">
    <location>
        <begin position="135"/>
        <end position="213"/>
    </location>
</feature>
<dbReference type="Proteomes" id="UP000807469">
    <property type="component" value="Unassembled WGS sequence"/>
</dbReference>